<sequence length="75" mass="8549">MKCPYCQQEMEPGYIQCRDGVYWSEKERKLAAIPPLSGKTLKLSSNETPFTASVRAWRCSECKKIVVDYGEVEKG</sequence>
<name>A0ABR7NJ13_9FIRM</name>
<feature type="domain" description="DUF6487" evidence="1">
    <location>
        <begin position="3"/>
        <end position="69"/>
    </location>
</feature>
<proteinExistence type="predicted"/>
<evidence type="ECO:0000313" key="2">
    <source>
        <dbReference type="EMBL" id="MBC8576408.1"/>
    </source>
</evidence>
<dbReference type="EMBL" id="JACRTB010000011">
    <property type="protein sequence ID" value="MBC8576408.1"/>
    <property type="molecule type" value="Genomic_DNA"/>
</dbReference>
<evidence type="ECO:0000313" key="3">
    <source>
        <dbReference type="Proteomes" id="UP000658131"/>
    </source>
</evidence>
<dbReference type="InterPro" id="IPR045504">
    <property type="entry name" value="DUF6487"/>
</dbReference>
<gene>
    <name evidence="2" type="ORF">H8717_08325</name>
</gene>
<organism evidence="2 3">
    <name type="scientific">Yanshouia hominis</name>
    <dbReference type="NCBI Taxonomy" id="2763673"/>
    <lineage>
        <taxon>Bacteria</taxon>
        <taxon>Bacillati</taxon>
        <taxon>Bacillota</taxon>
        <taxon>Clostridia</taxon>
        <taxon>Eubacteriales</taxon>
        <taxon>Oscillospiraceae</taxon>
        <taxon>Yanshouia</taxon>
    </lineage>
</organism>
<evidence type="ECO:0000259" key="1">
    <source>
        <dbReference type="Pfam" id="PF20097"/>
    </source>
</evidence>
<dbReference type="RefSeq" id="WP_262399940.1">
    <property type="nucleotide sequence ID" value="NZ_JACRTB010000011.1"/>
</dbReference>
<dbReference type="Pfam" id="PF20097">
    <property type="entry name" value="DUF6487"/>
    <property type="match status" value="1"/>
</dbReference>
<accession>A0ABR7NJ13</accession>
<keyword evidence="3" id="KW-1185">Reference proteome</keyword>
<dbReference type="Proteomes" id="UP000658131">
    <property type="component" value="Unassembled WGS sequence"/>
</dbReference>
<reference evidence="2 3" key="1">
    <citation type="submission" date="2020-08" db="EMBL/GenBank/DDBJ databases">
        <title>Genome public.</title>
        <authorList>
            <person name="Liu C."/>
            <person name="Sun Q."/>
        </authorList>
    </citation>
    <scope>NUCLEOTIDE SEQUENCE [LARGE SCALE GENOMIC DNA]</scope>
    <source>
        <strain evidence="2 3">BX1</strain>
    </source>
</reference>
<protein>
    <recommendedName>
        <fullName evidence="1">DUF6487 domain-containing protein</fullName>
    </recommendedName>
</protein>
<comment type="caution">
    <text evidence="2">The sequence shown here is derived from an EMBL/GenBank/DDBJ whole genome shotgun (WGS) entry which is preliminary data.</text>
</comment>